<proteinExistence type="predicted"/>
<dbReference type="EMBL" id="JABFAC010000003">
    <property type="protein sequence ID" value="MBA0609612.1"/>
    <property type="molecule type" value="Genomic_DNA"/>
</dbReference>
<dbReference type="Proteomes" id="UP000593561">
    <property type="component" value="Unassembled WGS sequence"/>
</dbReference>
<evidence type="ECO:0000313" key="6">
    <source>
        <dbReference type="EMBL" id="MBA0609612.1"/>
    </source>
</evidence>
<name>A0A7J8R8D4_GOSDV</name>
<reference evidence="6 7" key="1">
    <citation type="journal article" date="2019" name="Genome Biol. Evol.">
        <title>Insights into the evolution of the New World diploid cottons (Gossypium, subgenus Houzingenia) based on genome sequencing.</title>
        <authorList>
            <person name="Grover C.E."/>
            <person name="Arick M.A. 2nd"/>
            <person name="Thrash A."/>
            <person name="Conover J.L."/>
            <person name="Sanders W.S."/>
            <person name="Peterson D.G."/>
            <person name="Frelichowski J.E."/>
            <person name="Scheffler J.A."/>
            <person name="Scheffler B.E."/>
            <person name="Wendel J.F."/>
        </authorList>
    </citation>
    <scope>NUCLEOTIDE SEQUENCE [LARGE SCALE GENOMIC DNA]</scope>
    <source>
        <strain evidence="6">27</strain>
        <tissue evidence="6">Leaf</tissue>
    </source>
</reference>
<keyword evidence="2" id="KW-0547">Nucleotide-binding</keyword>
<keyword evidence="3" id="KW-0611">Plant defense</keyword>
<protein>
    <recommendedName>
        <fullName evidence="5">Disease resistance N-terminal domain-containing protein</fullName>
    </recommendedName>
</protein>
<dbReference type="GO" id="GO:0005524">
    <property type="term" value="F:ATP binding"/>
    <property type="evidence" value="ECO:0007669"/>
    <property type="project" value="UniProtKB-KW"/>
</dbReference>
<dbReference type="PANTHER" id="PTHR36766">
    <property type="entry name" value="PLANT BROAD-SPECTRUM MILDEW RESISTANCE PROTEIN RPW8"/>
    <property type="match status" value="1"/>
</dbReference>
<dbReference type="Gene3D" id="3.80.10.10">
    <property type="entry name" value="Ribonuclease Inhibitor"/>
    <property type="match status" value="1"/>
</dbReference>
<keyword evidence="4" id="KW-0067">ATP-binding</keyword>
<dbReference type="InterPro" id="IPR041118">
    <property type="entry name" value="Rx_N"/>
</dbReference>
<dbReference type="InterPro" id="IPR032675">
    <property type="entry name" value="LRR_dom_sf"/>
</dbReference>
<evidence type="ECO:0000259" key="5">
    <source>
        <dbReference type="Pfam" id="PF18052"/>
    </source>
</evidence>
<dbReference type="AlphaFoldDB" id="A0A7J8R8D4"/>
<evidence type="ECO:0000256" key="3">
    <source>
        <dbReference type="ARBA" id="ARBA00022821"/>
    </source>
</evidence>
<gene>
    <name evidence="6" type="ORF">Godav_021633</name>
</gene>
<evidence type="ECO:0000313" key="7">
    <source>
        <dbReference type="Proteomes" id="UP000593561"/>
    </source>
</evidence>
<keyword evidence="1" id="KW-0677">Repeat</keyword>
<dbReference type="SUPFAM" id="SSF52058">
    <property type="entry name" value="L domain-like"/>
    <property type="match status" value="1"/>
</dbReference>
<dbReference type="PANTHER" id="PTHR36766:SF40">
    <property type="entry name" value="DISEASE RESISTANCE PROTEIN RGA3"/>
    <property type="match status" value="1"/>
</dbReference>
<accession>A0A7J8R8D4</accession>
<dbReference type="Gene3D" id="1.20.5.4130">
    <property type="match status" value="1"/>
</dbReference>
<evidence type="ECO:0000256" key="4">
    <source>
        <dbReference type="ARBA" id="ARBA00022840"/>
    </source>
</evidence>
<evidence type="ECO:0000256" key="2">
    <source>
        <dbReference type="ARBA" id="ARBA00022741"/>
    </source>
</evidence>
<organism evidence="6 7">
    <name type="scientific">Gossypium davidsonii</name>
    <name type="common">Davidson's cotton</name>
    <name type="synonym">Gossypium klotzschianum subsp. davidsonii</name>
    <dbReference type="NCBI Taxonomy" id="34287"/>
    <lineage>
        <taxon>Eukaryota</taxon>
        <taxon>Viridiplantae</taxon>
        <taxon>Streptophyta</taxon>
        <taxon>Embryophyta</taxon>
        <taxon>Tracheophyta</taxon>
        <taxon>Spermatophyta</taxon>
        <taxon>Magnoliopsida</taxon>
        <taxon>eudicotyledons</taxon>
        <taxon>Gunneridae</taxon>
        <taxon>Pentapetalae</taxon>
        <taxon>rosids</taxon>
        <taxon>malvids</taxon>
        <taxon>Malvales</taxon>
        <taxon>Malvaceae</taxon>
        <taxon>Malvoideae</taxon>
        <taxon>Gossypium</taxon>
    </lineage>
</organism>
<keyword evidence="7" id="KW-1185">Reference proteome</keyword>
<feature type="domain" description="Disease resistance N-terminal" evidence="5">
    <location>
        <begin position="1"/>
        <end position="60"/>
    </location>
</feature>
<sequence>EKLKLTLAAIRAVVLDAEQQQAQNHEISHLLHKFKDACYEMEDLKDEFEIQALKRQVLEQGNILACRFRMGNKIKKANEMLNEIAACNGNIKRLPNSICNLQSLQTLDLYECRGIEELPKDIRFKNLTTLQTLAISDCEKLDLTNGELDLESKEDGSLQKLANGGVPKLESLPQWILLGSTKTLQHLFISDLENVLTLPASNARPRCTKILRIEGCPRLNKKCIEETGEDWSKVAHVPDFYCEAMKTSTTDDE</sequence>
<dbReference type="GO" id="GO:0006952">
    <property type="term" value="P:defense response"/>
    <property type="evidence" value="ECO:0007669"/>
    <property type="project" value="UniProtKB-KW"/>
</dbReference>
<evidence type="ECO:0000256" key="1">
    <source>
        <dbReference type="ARBA" id="ARBA00022737"/>
    </source>
</evidence>
<feature type="non-terminal residue" evidence="6">
    <location>
        <position position="1"/>
    </location>
</feature>
<dbReference type="Pfam" id="PF18052">
    <property type="entry name" value="Rx_N"/>
    <property type="match status" value="1"/>
</dbReference>
<comment type="caution">
    <text evidence="6">The sequence shown here is derived from an EMBL/GenBank/DDBJ whole genome shotgun (WGS) entry which is preliminary data.</text>
</comment>